<evidence type="ECO:0000256" key="2">
    <source>
        <dbReference type="ARBA" id="ARBA00022737"/>
    </source>
</evidence>
<evidence type="ECO:0000256" key="3">
    <source>
        <dbReference type="ARBA" id="ARBA00023125"/>
    </source>
</evidence>
<dbReference type="Gene3D" id="1.10.10.60">
    <property type="entry name" value="Homeodomain-like"/>
    <property type="match status" value="2"/>
</dbReference>
<protein>
    <submittedName>
        <fullName evidence="8">MYB transcription factor</fullName>
    </submittedName>
</protein>
<dbReference type="PANTHER" id="PTHR47999">
    <property type="entry name" value="TRANSCRIPTION FACTOR MYB8-RELATED-RELATED"/>
    <property type="match status" value="1"/>
</dbReference>
<dbReference type="PROSITE" id="PS51294">
    <property type="entry name" value="HTH_MYB"/>
    <property type="match status" value="2"/>
</dbReference>
<dbReference type="GO" id="GO:0003677">
    <property type="term" value="F:DNA binding"/>
    <property type="evidence" value="ECO:0007669"/>
    <property type="project" value="UniProtKB-KW"/>
</dbReference>
<dbReference type="PROSITE" id="PS50090">
    <property type="entry name" value="MYB_LIKE"/>
    <property type="match status" value="2"/>
</dbReference>
<dbReference type="InterPro" id="IPR009057">
    <property type="entry name" value="Homeodomain-like_sf"/>
</dbReference>
<evidence type="ECO:0000256" key="5">
    <source>
        <dbReference type="SAM" id="MobiDB-lite"/>
    </source>
</evidence>
<dbReference type="Pfam" id="PF00249">
    <property type="entry name" value="Myb_DNA-binding"/>
    <property type="match status" value="2"/>
</dbReference>
<name>F8WLC0_CITUN</name>
<feature type="domain" description="Myb-like" evidence="6">
    <location>
        <begin position="13"/>
        <end position="65"/>
    </location>
</feature>
<feature type="domain" description="HTH myb-type" evidence="7">
    <location>
        <begin position="66"/>
        <end position="120"/>
    </location>
</feature>
<dbReference type="GO" id="GO:0005634">
    <property type="term" value="C:nucleus"/>
    <property type="evidence" value="ECO:0007669"/>
    <property type="project" value="UniProtKB-SubCell"/>
</dbReference>
<dbReference type="PANTHER" id="PTHR47999:SF96">
    <property type="entry name" value="TRANSCRIPTION REPRESSOR MYB6-LIKE"/>
    <property type="match status" value="1"/>
</dbReference>
<feature type="domain" description="Myb-like" evidence="6">
    <location>
        <begin position="66"/>
        <end position="116"/>
    </location>
</feature>
<keyword evidence="4" id="KW-0539">Nucleus</keyword>
<dbReference type="EMBL" id="AB573149">
    <property type="protein sequence ID" value="BAK61865.1"/>
    <property type="molecule type" value="Genomic_DNA"/>
</dbReference>
<evidence type="ECO:0000313" key="8">
    <source>
        <dbReference type="EMBL" id="BAK61865.1"/>
    </source>
</evidence>
<dbReference type="CDD" id="cd00167">
    <property type="entry name" value="SANT"/>
    <property type="match status" value="2"/>
</dbReference>
<feature type="domain" description="HTH myb-type" evidence="7">
    <location>
        <begin position="13"/>
        <end position="65"/>
    </location>
</feature>
<dbReference type="InterPro" id="IPR015495">
    <property type="entry name" value="Myb_TF_plants"/>
</dbReference>
<sequence length="251" mass="28620">MAGKRKTPCCSKGEGLNRGAWKAVEDKILTDYIKAHGEGKWRHIPKAAGLKRCGKSCRLRWMNYLRPDIKRGNFSKDEEDLVIRLHKLLGNRWALIAGRLPGRTDNDIKNYWNTKLSKRVDANHHHHHQNRSKVEKKPKTRSSSGVVPRPQYKKTEKHDAAGGVADDDDDREAPILFDYVPVQSQFSYGCKEEKSSGSDHEYTVDFDVGGKSLLDLLDANLNNLDDFGHDIYNNRDNHIIQASLQSDLGFW</sequence>
<dbReference type="SMART" id="SM00717">
    <property type="entry name" value="SANT"/>
    <property type="match status" value="2"/>
</dbReference>
<comment type="subcellular location">
    <subcellularLocation>
        <location evidence="1">Nucleus</location>
    </subcellularLocation>
</comment>
<evidence type="ECO:0000256" key="1">
    <source>
        <dbReference type="ARBA" id="ARBA00004123"/>
    </source>
</evidence>
<evidence type="ECO:0000259" key="6">
    <source>
        <dbReference type="PROSITE" id="PS50090"/>
    </source>
</evidence>
<reference evidence="8" key="1">
    <citation type="journal article" date="2011" name="Plant Sci.">
        <title>Characterization of genomic sequence showing strong association with polyembryony among diverse Citrus species and cultivars, and its synteny with Vitis and Populus.</title>
        <authorList>
            <person name="Nakano M."/>
            <person name="Shimada T."/>
            <person name="Endo T."/>
            <person name="Fujii H."/>
            <person name="Nesumi H."/>
            <person name="Kita M."/>
            <person name="Ebina M."/>
            <person name="Shimizu T."/>
            <person name="Omura M."/>
        </authorList>
    </citation>
    <scope>NUCLEOTIDE SEQUENCE</scope>
</reference>
<dbReference type="FunFam" id="1.10.10.60:FF:000001">
    <property type="entry name" value="MYB-related transcription factor"/>
    <property type="match status" value="1"/>
</dbReference>
<dbReference type="SUPFAM" id="SSF46689">
    <property type="entry name" value="Homeodomain-like"/>
    <property type="match status" value="1"/>
</dbReference>
<dbReference type="InterPro" id="IPR017930">
    <property type="entry name" value="Myb_dom"/>
</dbReference>
<evidence type="ECO:0000256" key="4">
    <source>
        <dbReference type="ARBA" id="ARBA00023242"/>
    </source>
</evidence>
<keyword evidence="3" id="KW-0238">DNA-binding</keyword>
<proteinExistence type="predicted"/>
<gene>
    <name evidence="8" type="primary">ORF53</name>
</gene>
<dbReference type="InterPro" id="IPR001005">
    <property type="entry name" value="SANT/Myb"/>
</dbReference>
<feature type="region of interest" description="Disordered" evidence="5">
    <location>
        <begin position="118"/>
        <end position="170"/>
    </location>
</feature>
<keyword evidence="2" id="KW-0677">Repeat</keyword>
<dbReference type="AlphaFoldDB" id="F8WLC0"/>
<evidence type="ECO:0000259" key="7">
    <source>
        <dbReference type="PROSITE" id="PS51294"/>
    </source>
</evidence>
<accession>F8WLC0</accession>
<organism evidence="8">
    <name type="scientific">Citrus unshiu</name>
    <name type="common">Satsuma mandarin</name>
    <name type="synonym">Citrus nobilis var. unshiu</name>
    <dbReference type="NCBI Taxonomy" id="55188"/>
    <lineage>
        <taxon>Eukaryota</taxon>
        <taxon>Viridiplantae</taxon>
        <taxon>Streptophyta</taxon>
        <taxon>Embryophyta</taxon>
        <taxon>Tracheophyta</taxon>
        <taxon>Spermatophyta</taxon>
        <taxon>Magnoliopsida</taxon>
        <taxon>eudicotyledons</taxon>
        <taxon>Gunneridae</taxon>
        <taxon>Pentapetalae</taxon>
        <taxon>rosids</taxon>
        <taxon>malvids</taxon>
        <taxon>Sapindales</taxon>
        <taxon>Rutaceae</taxon>
        <taxon>Aurantioideae</taxon>
        <taxon>Citrus</taxon>
    </lineage>
</organism>